<proteinExistence type="predicted"/>
<evidence type="ECO:0000313" key="3">
    <source>
        <dbReference type="Proteomes" id="UP000663912"/>
    </source>
</evidence>
<dbReference type="Gene3D" id="1.10.1660.10">
    <property type="match status" value="1"/>
</dbReference>
<dbReference type="KEGG" id="arui:G6M88_14795"/>
<evidence type="ECO:0000313" key="4">
    <source>
        <dbReference type="Proteomes" id="UP000822331"/>
    </source>
</evidence>
<dbReference type="Proteomes" id="UP000822331">
    <property type="component" value="Unassembled WGS sequence"/>
</dbReference>
<accession>A0AAE7R5W4</accession>
<dbReference type="Proteomes" id="UP000663912">
    <property type="component" value="Chromosome 2"/>
</dbReference>
<sequence>MDHQEFARDLEIDMARLRVFVDRSWISPLVIDGRPIFRDIDVARAKLINDLTIDMGINEEGVDVVLDLLDQLHSLRFACNSLIEALEAQPLGVRRHIVTDAQKLRKLAKLGSQAPR</sequence>
<evidence type="ECO:0000313" key="1">
    <source>
        <dbReference type="EMBL" id="NTF37891.1"/>
    </source>
</evidence>
<keyword evidence="4" id="KW-1185">Reference proteome</keyword>
<dbReference type="RefSeq" id="WP_065698530.1">
    <property type="nucleotide sequence ID" value="NZ_CP049207.1"/>
</dbReference>
<protein>
    <submittedName>
        <fullName evidence="2">Uncharacterized protein</fullName>
    </submittedName>
</protein>
<organism evidence="2 3">
    <name type="scientific">Agrobacterium rubi</name>
    <dbReference type="NCBI Taxonomy" id="28099"/>
    <lineage>
        <taxon>Bacteria</taxon>
        <taxon>Pseudomonadati</taxon>
        <taxon>Pseudomonadota</taxon>
        <taxon>Alphaproteobacteria</taxon>
        <taxon>Hyphomicrobiales</taxon>
        <taxon>Rhizobiaceae</taxon>
        <taxon>Rhizobium/Agrobacterium group</taxon>
        <taxon>Agrobacterium</taxon>
    </lineage>
</organism>
<evidence type="ECO:0000313" key="2">
    <source>
        <dbReference type="EMBL" id="QTG01754.1"/>
    </source>
</evidence>
<reference evidence="1 4" key="1">
    <citation type="journal article" date="2020" name="Science">
        <title>Unexpected conservation and global transmission of agrobacterial virulence plasmids.</title>
        <authorList>
            <person name="Weisberg A.J."/>
            <person name="Davis E.W. 2nd"/>
            <person name="Tabima J."/>
            <person name="Belcher M.S."/>
            <person name="Miller M."/>
            <person name="Kuo C.H."/>
            <person name="Loper J.E."/>
            <person name="Grunwald N.J."/>
            <person name="Putnam M.L."/>
            <person name="Chang J.H."/>
        </authorList>
    </citation>
    <scope>NUCLEOTIDE SEQUENCE [LARGE SCALE GENOMIC DNA]</scope>
    <source>
        <strain evidence="1 4">A19/93</strain>
    </source>
</reference>
<gene>
    <name evidence="1" type="ORF">G6L72_14375</name>
    <name evidence="2" type="ORF">G6M88_14795</name>
</gene>
<dbReference type="Pfam" id="PF13591">
    <property type="entry name" value="MerR_2"/>
    <property type="match status" value="1"/>
</dbReference>
<dbReference type="EMBL" id="CP049207">
    <property type="protein sequence ID" value="QTG01754.1"/>
    <property type="molecule type" value="Genomic_DNA"/>
</dbReference>
<name>A0AAE7R5W4_9HYPH</name>
<reference evidence="2" key="2">
    <citation type="submission" date="2020-02" db="EMBL/GenBank/DDBJ databases">
        <title>Unexpected conservation and global transmission of agrobacterial virulence plasmids.</title>
        <authorList>
            <person name="Weisberg A.J."/>
            <person name="Davis E.W. II"/>
            <person name="Tabima J.R."/>
            <person name="Belcher M.S."/>
            <person name="Miller M."/>
            <person name="Kuo C.-H."/>
            <person name="Loper J.E."/>
            <person name="Grunwald N.J."/>
            <person name="Putnam M.L."/>
            <person name="Chang J.H."/>
        </authorList>
    </citation>
    <scope>NUCLEOTIDE SEQUENCE</scope>
    <source>
        <strain evidence="2">W2/73</strain>
    </source>
</reference>
<dbReference type="AlphaFoldDB" id="A0AAE7R5W4"/>
<dbReference type="EMBL" id="JAAMCP010000008">
    <property type="protein sequence ID" value="NTF37891.1"/>
    <property type="molecule type" value="Genomic_DNA"/>
</dbReference>